<sequence length="149" mass="16882">ISVNHDKCLSNSVNAKNSCGKNQKANVSVTEIQKKYQPKVTKPKKLGSRESVATYKPKKSRLLFRWSPTGKLFDNEGKIVDSSESKSQLDYSNGDNACTSNAMEPKIKRFPNSTSLLVRRFGLFQAYDRKFKASHQFRLEVYGNCPLQE</sequence>
<organism evidence="1">
    <name type="scientific">Tanacetum cinerariifolium</name>
    <name type="common">Dalmatian daisy</name>
    <name type="synonym">Chrysanthemum cinerariifolium</name>
    <dbReference type="NCBI Taxonomy" id="118510"/>
    <lineage>
        <taxon>Eukaryota</taxon>
        <taxon>Viridiplantae</taxon>
        <taxon>Streptophyta</taxon>
        <taxon>Embryophyta</taxon>
        <taxon>Tracheophyta</taxon>
        <taxon>Spermatophyta</taxon>
        <taxon>Magnoliopsida</taxon>
        <taxon>eudicotyledons</taxon>
        <taxon>Gunneridae</taxon>
        <taxon>Pentapetalae</taxon>
        <taxon>asterids</taxon>
        <taxon>campanulids</taxon>
        <taxon>Asterales</taxon>
        <taxon>Asteraceae</taxon>
        <taxon>Asteroideae</taxon>
        <taxon>Anthemideae</taxon>
        <taxon>Anthemidinae</taxon>
        <taxon>Tanacetum</taxon>
    </lineage>
</organism>
<dbReference type="AlphaFoldDB" id="A0A699STX6"/>
<gene>
    <name evidence="1" type="ORF">Tci_872730</name>
</gene>
<evidence type="ECO:0000313" key="1">
    <source>
        <dbReference type="EMBL" id="GFD00761.1"/>
    </source>
</evidence>
<dbReference type="EMBL" id="BKCJ011186915">
    <property type="protein sequence ID" value="GFD00761.1"/>
    <property type="molecule type" value="Genomic_DNA"/>
</dbReference>
<name>A0A699STX6_TANCI</name>
<evidence type="ECO:0008006" key="2">
    <source>
        <dbReference type="Google" id="ProtNLM"/>
    </source>
</evidence>
<proteinExistence type="predicted"/>
<protein>
    <recommendedName>
        <fullName evidence="2">Integrase, catalytic region, zinc finger, CCHC-type, peptidase aspartic, catalytic</fullName>
    </recommendedName>
</protein>
<feature type="non-terminal residue" evidence="1">
    <location>
        <position position="1"/>
    </location>
</feature>
<accession>A0A699STX6</accession>
<comment type="caution">
    <text evidence="1">The sequence shown here is derived from an EMBL/GenBank/DDBJ whole genome shotgun (WGS) entry which is preliminary data.</text>
</comment>
<reference evidence="1" key="1">
    <citation type="journal article" date="2019" name="Sci. Rep.">
        <title>Draft genome of Tanacetum cinerariifolium, the natural source of mosquito coil.</title>
        <authorList>
            <person name="Yamashiro T."/>
            <person name="Shiraishi A."/>
            <person name="Satake H."/>
            <person name="Nakayama K."/>
        </authorList>
    </citation>
    <scope>NUCLEOTIDE SEQUENCE</scope>
</reference>